<protein>
    <submittedName>
        <fullName evidence="2">DUF4166 domain-containing protein</fullName>
    </submittedName>
</protein>
<accession>A0AAE4YB92</accession>
<sequence>MALAWVTSRWKTWVSSAQNFTTNPVTAKGETWQRRFEERIFRSRLAATARRSRGASPFTFRLGPTVEAGELPYPAASGNQGPLPLPGWLVPVLVPVSIARAQVIDDLLRFGVRILTPATRGLLVHYRGWLAEVGSESRAEAEISS</sequence>
<evidence type="ECO:0000313" key="3">
    <source>
        <dbReference type="Proteomes" id="UP001193501"/>
    </source>
</evidence>
<dbReference type="EMBL" id="JAABNR010000024">
    <property type="protein sequence ID" value="NBZ89517.1"/>
    <property type="molecule type" value="Genomic_DNA"/>
</dbReference>
<feature type="domain" description="DUF4166" evidence="1">
    <location>
        <begin position="25"/>
        <end position="130"/>
    </location>
</feature>
<gene>
    <name evidence="2" type="ORF">GV832_18165</name>
</gene>
<name>A0AAE4YB92_9RHOB</name>
<reference evidence="2" key="1">
    <citation type="submission" date="2020-01" db="EMBL/GenBank/DDBJ databases">
        <authorList>
            <person name="Chen W.-M."/>
        </authorList>
    </citation>
    <scope>NUCLEOTIDE SEQUENCE</scope>
    <source>
        <strain evidence="2">CYK-10</strain>
    </source>
</reference>
<keyword evidence="3" id="KW-1185">Reference proteome</keyword>
<organism evidence="2 3">
    <name type="scientific">Stagnihabitans tardus</name>
    <dbReference type="NCBI Taxonomy" id="2699202"/>
    <lineage>
        <taxon>Bacteria</taxon>
        <taxon>Pseudomonadati</taxon>
        <taxon>Pseudomonadota</taxon>
        <taxon>Alphaproteobacteria</taxon>
        <taxon>Rhodobacterales</taxon>
        <taxon>Paracoccaceae</taxon>
        <taxon>Stagnihabitans</taxon>
    </lineage>
</organism>
<dbReference type="InterPro" id="IPR025311">
    <property type="entry name" value="DUF4166"/>
</dbReference>
<comment type="caution">
    <text evidence="2">The sequence shown here is derived from an EMBL/GenBank/DDBJ whole genome shotgun (WGS) entry which is preliminary data.</text>
</comment>
<dbReference type="AlphaFoldDB" id="A0AAE4YB92"/>
<evidence type="ECO:0000259" key="1">
    <source>
        <dbReference type="Pfam" id="PF13761"/>
    </source>
</evidence>
<dbReference type="Pfam" id="PF13761">
    <property type="entry name" value="DUF4166"/>
    <property type="match status" value="1"/>
</dbReference>
<proteinExistence type="predicted"/>
<dbReference type="RefSeq" id="WP_168776320.1">
    <property type="nucleotide sequence ID" value="NZ_JAABNR010000024.1"/>
</dbReference>
<dbReference type="Proteomes" id="UP001193501">
    <property type="component" value="Unassembled WGS sequence"/>
</dbReference>
<evidence type="ECO:0000313" key="2">
    <source>
        <dbReference type="EMBL" id="NBZ89517.1"/>
    </source>
</evidence>